<proteinExistence type="predicted"/>
<comment type="caution">
    <text evidence="1">The sequence shown here is derived from an EMBL/GenBank/DDBJ whole genome shotgun (WGS) entry which is preliminary data.</text>
</comment>
<evidence type="ECO:0000313" key="1">
    <source>
        <dbReference type="EMBL" id="KAK5058038.1"/>
    </source>
</evidence>
<gene>
    <name evidence="1" type="ORF">LTR69_007035</name>
</gene>
<organism evidence="1 2">
    <name type="scientific">Exophiala sideris</name>
    <dbReference type="NCBI Taxonomy" id="1016849"/>
    <lineage>
        <taxon>Eukaryota</taxon>
        <taxon>Fungi</taxon>
        <taxon>Dikarya</taxon>
        <taxon>Ascomycota</taxon>
        <taxon>Pezizomycotina</taxon>
        <taxon>Eurotiomycetes</taxon>
        <taxon>Chaetothyriomycetidae</taxon>
        <taxon>Chaetothyriales</taxon>
        <taxon>Herpotrichiellaceae</taxon>
        <taxon>Exophiala</taxon>
    </lineage>
</organism>
<protein>
    <submittedName>
        <fullName evidence="1">Uncharacterized protein</fullName>
    </submittedName>
</protein>
<sequence>MARPATDIKRYTTLSITRKCHRHIPLTAYTLLTVPEGSMLSVFEKSDTVDMGHRLMELSMETEPKDSVSGSEPRGRGACESAITQYDAALDNEEDTNSSSTQDQQLEMDLDKFMGAITAYCSPQDVIKTIAASKGSISRTGTGC</sequence>
<evidence type="ECO:0000313" key="2">
    <source>
        <dbReference type="Proteomes" id="UP001345691"/>
    </source>
</evidence>
<accession>A0ABR0J7Q3</accession>
<dbReference type="EMBL" id="JAVRRF010000015">
    <property type="protein sequence ID" value="KAK5058038.1"/>
    <property type="molecule type" value="Genomic_DNA"/>
</dbReference>
<reference evidence="1 2" key="1">
    <citation type="submission" date="2023-08" db="EMBL/GenBank/DDBJ databases">
        <title>Black Yeasts Isolated from many extreme environments.</title>
        <authorList>
            <person name="Coleine C."/>
            <person name="Stajich J.E."/>
            <person name="Selbmann L."/>
        </authorList>
    </citation>
    <scope>NUCLEOTIDE SEQUENCE [LARGE SCALE GENOMIC DNA]</scope>
    <source>
        <strain evidence="1 2">CCFEE 6328</strain>
    </source>
</reference>
<dbReference type="Proteomes" id="UP001345691">
    <property type="component" value="Unassembled WGS sequence"/>
</dbReference>
<keyword evidence="2" id="KW-1185">Reference proteome</keyword>
<name>A0ABR0J7Q3_9EURO</name>